<organism evidence="1 2">
    <name type="scientific">Hevea brasiliensis</name>
    <name type="common">Para rubber tree</name>
    <name type="synonym">Siphonia brasiliensis</name>
    <dbReference type="NCBI Taxonomy" id="3981"/>
    <lineage>
        <taxon>Eukaryota</taxon>
        <taxon>Viridiplantae</taxon>
        <taxon>Streptophyta</taxon>
        <taxon>Embryophyta</taxon>
        <taxon>Tracheophyta</taxon>
        <taxon>Spermatophyta</taxon>
        <taxon>Magnoliopsida</taxon>
        <taxon>eudicotyledons</taxon>
        <taxon>Gunneridae</taxon>
        <taxon>Pentapetalae</taxon>
        <taxon>rosids</taxon>
        <taxon>fabids</taxon>
        <taxon>Malpighiales</taxon>
        <taxon>Euphorbiaceae</taxon>
        <taxon>Crotonoideae</taxon>
        <taxon>Micrandreae</taxon>
        <taxon>Hevea</taxon>
    </lineage>
</organism>
<dbReference type="Proteomes" id="UP000467840">
    <property type="component" value="Chromosome 16"/>
</dbReference>
<accession>A0A6A6LU81</accession>
<evidence type="ECO:0008006" key="3">
    <source>
        <dbReference type="Google" id="ProtNLM"/>
    </source>
</evidence>
<dbReference type="PANTHER" id="PTHR24121">
    <property type="entry name" value="NO MECHANORECEPTOR POTENTIAL C, ISOFORM D-RELATED"/>
    <property type="match status" value="1"/>
</dbReference>
<evidence type="ECO:0000313" key="1">
    <source>
        <dbReference type="EMBL" id="KAF2303693.1"/>
    </source>
</evidence>
<dbReference type="InterPro" id="IPR002110">
    <property type="entry name" value="Ankyrin_rpt"/>
</dbReference>
<dbReference type="SUPFAM" id="SSF48403">
    <property type="entry name" value="Ankyrin repeat"/>
    <property type="match status" value="1"/>
</dbReference>
<name>A0A6A6LU81_HEVBR</name>
<evidence type="ECO:0000313" key="2">
    <source>
        <dbReference type="Proteomes" id="UP000467840"/>
    </source>
</evidence>
<dbReference type="AlphaFoldDB" id="A0A6A6LU81"/>
<proteinExistence type="predicted"/>
<keyword evidence="2" id="KW-1185">Reference proteome</keyword>
<sequence length="248" mass="27399">MMSCIAEDVDTKHRINGALYSAIMEADKEKVLELCLKVSDHALHRITVNDDTVLHMATYAKEADLVLKLLDELPEHHLDKMTRQNGVGSTILHEAATNNYAIPIAEKLLKKAPGLLGMQLARHIANEYKQLIGEKDSDEMTALQLLACEPSAFKIDREEGFINLNKSKPKIHRYGGGGCLFYGKGSCSRRSSASTQGQKKIGETPLILATKSGCVEIAKEILRVYPQAVEHIDDEGRNVLHVALNIDN</sequence>
<dbReference type="Gene3D" id="1.25.40.20">
    <property type="entry name" value="Ankyrin repeat-containing domain"/>
    <property type="match status" value="2"/>
</dbReference>
<dbReference type="PANTHER" id="PTHR24121:SF20">
    <property type="entry name" value="TONSOKU-LIKE PROTEIN"/>
    <property type="match status" value="1"/>
</dbReference>
<dbReference type="EMBL" id="JAAGAX010000009">
    <property type="protein sequence ID" value="KAF2303693.1"/>
    <property type="molecule type" value="Genomic_DNA"/>
</dbReference>
<reference evidence="1 2" key="1">
    <citation type="journal article" date="2020" name="Mol. Plant">
        <title>The Chromosome-Based Rubber Tree Genome Provides New Insights into Spurge Genome Evolution and Rubber Biosynthesis.</title>
        <authorList>
            <person name="Liu J."/>
            <person name="Shi C."/>
            <person name="Shi C.C."/>
            <person name="Li W."/>
            <person name="Zhang Q.J."/>
            <person name="Zhang Y."/>
            <person name="Li K."/>
            <person name="Lu H.F."/>
            <person name="Shi C."/>
            <person name="Zhu S.T."/>
            <person name="Xiao Z.Y."/>
            <person name="Nan H."/>
            <person name="Yue Y."/>
            <person name="Zhu X.G."/>
            <person name="Wu Y."/>
            <person name="Hong X.N."/>
            <person name="Fan G.Y."/>
            <person name="Tong Y."/>
            <person name="Zhang D."/>
            <person name="Mao C.L."/>
            <person name="Liu Y.L."/>
            <person name="Hao S.J."/>
            <person name="Liu W.Q."/>
            <person name="Lv M.Q."/>
            <person name="Zhang H.B."/>
            <person name="Liu Y."/>
            <person name="Hu-Tang G.R."/>
            <person name="Wang J.P."/>
            <person name="Wang J.H."/>
            <person name="Sun Y.H."/>
            <person name="Ni S.B."/>
            <person name="Chen W.B."/>
            <person name="Zhang X.C."/>
            <person name="Jiao Y.N."/>
            <person name="Eichler E.E."/>
            <person name="Li G.H."/>
            <person name="Liu X."/>
            <person name="Gao L.Z."/>
        </authorList>
    </citation>
    <scope>NUCLEOTIDE SEQUENCE [LARGE SCALE GENOMIC DNA]</scope>
    <source>
        <strain evidence="2">cv. GT1</strain>
        <tissue evidence="1">Leaf</tissue>
    </source>
</reference>
<dbReference type="InterPro" id="IPR036770">
    <property type="entry name" value="Ankyrin_rpt-contain_sf"/>
</dbReference>
<comment type="caution">
    <text evidence="1">The sequence shown here is derived from an EMBL/GenBank/DDBJ whole genome shotgun (WGS) entry which is preliminary data.</text>
</comment>
<dbReference type="SMART" id="SM00248">
    <property type="entry name" value="ANK"/>
    <property type="match status" value="3"/>
</dbReference>
<gene>
    <name evidence="1" type="ORF">GH714_021268</name>
</gene>
<protein>
    <recommendedName>
        <fullName evidence="3">PGG domain-containing protein</fullName>
    </recommendedName>
</protein>